<dbReference type="EMBL" id="LSYS01007300">
    <property type="protein sequence ID" value="OPJ72018.1"/>
    <property type="molecule type" value="Genomic_DNA"/>
</dbReference>
<accession>A0A1V4JIM4</accession>
<organism evidence="2 3">
    <name type="scientific">Patagioenas fasciata monilis</name>
    <dbReference type="NCBI Taxonomy" id="372326"/>
    <lineage>
        <taxon>Eukaryota</taxon>
        <taxon>Metazoa</taxon>
        <taxon>Chordata</taxon>
        <taxon>Craniata</taxon>
        <taxon>Vertebrata</taxon>
        <taxon>Euteleostomi</taxon>
        <taxon>Archelosauria</taxon>
        <taxon>Archosauria</taxon>
        <taxon>Dinosauria</taxon>
        <taxon>Saurischia</taxon>
        <taxon>Theropoda</taxon>
        <taxon>Coelurosauria</taxon>
        <taxon>Aves</taxon>
        <taxon>Neognathae</taxon>
        <taxon>Neoaves</taxon>
        <taxon>Columbimorphae</taxon>
        <taxon>Columbiformes</taxon>
        <taxon>Columbidae</taxon>
        <taxon>Patagioenas</taxon>
    </lineage>
</organism>
<protein>
    <submittedName>
        <fullName evidence="2">Uncharacterized protein</fullName>
    </submittedName>
</protein>
<feature type="region of interest" description="Disordered" evidence="1">
    <location>
        <begin position="52"/>
        <end position="80"/>
    </location>
</feature>
<evidence type="ECO:0000256" key="1">
    <source>
        <dbReference type="SAM" id="MobiDB-lite"/>
    </source>
</evidence>
<dbReference type="Proteomes" id="UP000190648">
    <property type="component" value="Unassembled WGS sequence"/>
</dbReference>
<gene>
    <name evidence="2" type="ORF">AV530_009339</name>
</gene>
<comment type="caution">
    <text evidence="2">The sequence shown here is derived from an EMBL/GenBank/DDBJ whole genome shotgun (WGS) entry which is preliminary data.</text>
</comment>
<dbReference type="AlphaFoldDB" id="A0A1V4JIM4"/>
<proteinExistence type="predicted"/>
<reference evidence="2 3" key="1">
    <citation type="submission" date="2016-02" db="EMBL/GenBank/DDBJ databases">
        <title>Band-tailed pigeon sequencing and assembly.</title>
        <authorList>
            <person name="Soares A.E."/>
            <person name="Novak B.J."/>
            <person name="Rice E.S."/>
            <person name="O'Connell B."/>
            <person name="Chang D."/>
            <person name="Weber S."/>
            <person name="Shapiro B."/>
        </authorList>
    </citation>
    <scope>NUCLEOTIDE SEQUENCE [LARGE SCALE GENOMIC DNA]</scope>
    <source>
        <strain evidence="2">BTP2013</strain>
        <tissue evidence="2">Blood</tissue>
    </source>
</reference>
<name>A0A1V4JIM4_PATFA</name>
<keyword evidence="3" id="KW-1185">Reference proteome</keyword>
<evidence type="ECO:0000313" key="3">
    <source>
        <dbReference type="Proteomes" id="UP000190648"/>
    </source>
</evidence>
<evidence type="ECO:0000313" key="2">
    <source>
        <dbReference type="EMBL" id="OPJ72018.1"/>
    </source>
</evidence>
<sequence>MPAFPDLGIYRVCTRRIKVVPILRAATAPAASKSSSLGSRWSPRVQSRITGRGKYTKEDDGHCPVEGLPTQQDVFRPKGR</sequence>